<keyword evidence="2" id="KW-1185">Reference proteome</keyword>
<dbReference type="InParanoid" id="A0A7N6BXM3"/>
<evidence type="ECO:0000313" key="2">
    <source>
        <dbReference type="Proteomes" id="UP000265040"/>
    </source>
</evidence>
<dbReference type="AlphaFoldDB" id="A0A7N6BXM3"/>
<dbReference type="Ensembl" id="ENSATET00000042270.1">
    <property type="protein sequence ID" value="ENSATEP00000069091.1"/>
    <property type="gene ID" value="ENSATEG00000029399.1"/>
</dbReference>
<reference evidence="1" key="1">
    <citation type="submission" date="2021-04" db="EMBL/GenBank/DDBJ databases">
        <authorList>
            <consortium name="Wellcome Sanger Institute Data Sharing"/>
        </authorList>
    </citation>
    <scope>NUCLEOTIDE SEQUENCE [LARGE SCALE GENOMIC DNA]</scope>
</reference>
<name>A0A7N6BXM3_ANATE</name>
<proteinExistence type="predicted"/>
<reference evidence="1" key="2">
    <citation type="submission" date="2025-08" db="UniProtKB">
        <authorList>
            <consortium name="Ensembl"/>
        </authorList>
    </citation>
    <scope>IDENTIFICATION</scope>
</reference>
<sequence length="139" mass="15289">MTLSQVAAVFRCPHTPAASDVFICLSSKNVLRHPHLDSGQILRPPALHQHHVVLLQVVSLPGDKCHRLLPVRQTHPSALSVGRVGLLGLSDHSLQHHRLQLGTTERGADGFRRPVTLTLVSSSTVTTFLKKTDYNELNM</sequence>
<dbReference type="Proteomes" id="UP000265040">
    <property type="component" value="Chromosome 16"/>
</dbReference>
<reference evidence="1" key="3">
    <citation type="submission" date="2025-09" db="UniProtKB">
        <authorList>
            <consortium name="Ensembl"/>
        </authorList>
    </citation>
    <scope>IDENTIFICATION</scope>
</reference>
<evidence type="ECO:0000313" key="1">
    <source>
        <dbReference type="Ensembl" id="ENSATEP00000069091.1"/>
    </source>
</evidence>
<organism evidence="1 2">
    <name type="scientific">Anabas testudineus</name>
    <name type="common">Climbing perch</name>
    <name type="synonym">Anthias testudineus</name>
    <dbReference type="NCBI Taxonomy" id="64144"/>
    <lineage>
        <taxon>Eukaryota</taxon>
        <taxon>Metazoa</taxon>
        <taxon>Chordata</taxon>
        <taxon>Craniata</taxon>
        <taxon>Vertebrata</taxon>
        <taxon>Euteleostomi</taxon>
        <taxon>Actinopterygii</taxon>
        <taxon>Neopterygii</taxon>
        <taxon>Teleostei</taxon>
        <taxon>Neoteleostei</taxon>
        <taxon>Acanthomorphata</taxon>
        <taxon>Anabantaria</taxon>
        <taxon>Anabantiformes</taxon>
        <taxon>Anabantoidei</taxon>
        <taxon>Anabantidae</taxon>
        <taxon>Anabas</taxon>
    </lineage>
</organism>
<dbReference type="GeneTree" id="ENSGT00960000193077"/>
<accession>A0A7N6BXM3</accession>
<protein>
    <submittedName>
        <fullName evidence="1">Uncharacterized protein</fullName>
    </submittedName>
</protein>